<feature type="non-terminal residue" evidence="3">
    <location>
        <position position="1"/>
    </location>
</feature>
<dbReference type="CDD" id="cd05233">
    <property type="entry name" value="SDR_c"/>
    <property type="match status" value="1"/>
</dbReference>
<dbReference type="InterPro" id="IPR002347">
    <property type="entry name" value="SDR_fam"/>
</dbReference>
<name>A0A438N6S4_EXOME</name>
<evidence type="ECO:0000313" key="4">
    <source>
        <dbReference type="Proteomes" id="UP000288859"/>
    </source>
</evidence>
<dbReference type="InterPro" id="IPR036291">
    <property type="entry name" value="NAD(P)-bd_dom_sf"/>
</dbReference>
<dbReference type="SUPFAM" id="SSF51735">
    <property type="entry name" value="NAD(P)-binding Rossmann-fold domains"/>
    <property type="match status" value="1"/>
</dbReference>
<dbReference type="OrthoDB" id="1933717at2759"/>
<evidence type="ECO:0000313" key="3">
    <source>
        <dbReference type="EMBL" id="RVX71442.1"/>
    </source>
</evidence>
<dbReference type="VEuPathDB" id="FungiDB:PV10_05884"/>
<proteinExistence type="inferred from homology"/>
<dbReference type="AlphaFoldDB" id="A0A438N6S4"/>
<gene>
    <name evidence="3" type="ORF">B0A52_05014</name>
</gene>
<dbReference type="PANTHER" id="PTHR42901:SF1">
    <property type="entry name" value="ALCOHOL DEHYDROGENASE"/>
    <property type="match status" value="1"/>
</dbReference>
<organism evidence="3 4">
    <name type="scientific">Exophiala mesophila</name>
    <name type="common">Black yeast-like fungus</name>
    <dbReference type="NCBI Taxonomy" id="212818"/>
    <lineage>
        <taxon>Eukaryota</taxon>
        <taxon>Fungi</taxon>
        <taxon>Dikarya</taxon>
        <taxon>Ascomycota</taxon>
        <taxon>Pezizomycotina</taxon>
        <taxon>Eurotiomycetes</taxon>
        <taxon>Chaetothyriomycetidae</taxon>
        <taxon>Chaetothyriales</taxon>
        <taxon>Herpotrichiellaceae</taxon>
        <taxon>Exophiala</taxon>
    </lineage>
</organism>
<dbReference type="Gene3D" id="3.40.50.720">
    <property type="entry name" value="NAD(P)-binding Rossmann-like Domain"/>
    <property type="match status" value="1"/>
</dbReference>
<dbReference type="GO" id="GO:0016491">
    <property type="term" value="F:oxidoreductase activity"/>
    <property type="evidence" value="ECO:0007669"/>
    <property type="project" value="UniProtKB-KW"/>
</dbReference>
<accession>A0A438N6S4</accession>
<evidence type="ECO:0008006" key="5">
    <source>
        <dbReference type="Google" id="ProtNLM"/>
    </source>
</evidence>
<dbReference type="Proteomes" id="UP000288859">
    <property type="component" value="Unassembled WGS sequence"/>
</dbReference>
<protein>
    <recommendedName>
        <fullName evidence="5">NAD(P)-binding protein</fullName>
    </recommendedName>
</protein>
<sequence>FRLPWGKHYILNIMAFSSFTKIYHNKAYAAIDATRPELSVKGKTVVISGGGTGIGAAMTLGFAHAGAAKIAIVSRRAGPLNETKQNVEAAVPGVKILAVPGCDISDLKVTKDTFDKIHAEFGHIDILIANAGYLSRLENIDVTDPDEWWTGYEINVRGTFNTARSFLPHANPAGALVVDVTTAAIHFPFGPSFSSYVPSKFAATKVWDGFAKEHPGIPVFHLHPGTVRTELNTKSGFPASDSADLAGNFVVWLISPEARFLRDKFVWANWDAPELLERKAELSQPDKLSIGP</sequence>
<comment type="similarity">
    <text evidence="1">Belongs to the short-chain dehydrogenases/reductases (SDR) family.</text>
</comment>
<dbReference type="EMBL" id="NAJM01000017">
    <property type="protein sequence ID" value="RVX71442.1"/>
    <property type="molecule type" value="Genomic_DNA"/>
</dbReference>
<dbReference type="PRINTS" id="PR00081">
    <property type="entry name" value="GDHRDH"/>
</dbReference>
<evidence type="ECO:0000256" key="1">
    <source>
        <dbReference type="ARBA" id="ARBA00006484"/>
    </source>
</evidence>
<dbReference type="PANTHER" id="PTHR42901">
    <property type="entry name" value="ALCOHOL DEHYDROGENASE"/>
    <property type="match status" value="1"/>
</dbReference>
<reference evidence="3 4" key="1">
    <citation type="submission" date="2017-03" db="EMBL/GenBank/DDBJ databases">
        <title>Genomes of endolithic fungi from Antarctica.</title>
        <authorList>
            <person name="Coleine C."/>
            <person name="Masonjones S."/>
            <person name="Stajich J.E."/>
        </authorList>
    </citation>
    <scope>NUCLEOTIDE SEQUENCE [LARGE SCALE GENOMIC DNA]</scope>
    <source>
        <strain evidence="3 4">CCFEE 6314</strain>
    </source>
</reference>
<comment type="caution">
    <text evidence="3">The sequence shown here is derived from an EMBL/GenBank/DDBJ whole genome shotgun (WGS) entry which is preliminary data.</text>
</comment>
<keyword evidence="2" id="KW-0560">Oxidoreductase</keyword>
<evidence type="ECO:0000256" key="2">
    <source>
        <dbReference type="ARBA" id="ARBA00023002"/>
    </source>
</evidence>
<dbReference type="Pfam" id="PF00106">
    <property type="entry name" value="adh_short"/>
    <property type="match status" value="1"/>
</dbReference>